<evidence type="ECO:0000313" key="1">
    <source>
        <dbReference type="EMBL" id="ERN05160.1"/>
    </source>
</evidence>
<dbReference type="Proteomes" id="UP000017836">
    <property type="component" value="Unassembled WGS sequence"/>
</dbReference>
<organism evidence="1 2">
    <name type="scientific">Amborella trichopoda</name>
    <dbReference type="NCBI Taxonomy" id="13333"/>
    <lineage>
        <taxon>Eukaryota</taxon>
        <taxon>Viridiplantae</taxon>
        <taxon>Streptophyta</taxon>
        <taxon>Embryophyta</taxon>
        <taxon>Tracheophyta</taxon>
        <taxon>Spermatophyta</taxon>
        <taxon>Magnoliopsida</taxon>
        <taxon>Amborellales</taxon>
        <taxon>Amborellaceae</taxon>
        <taxon>Amborella</taxon>
    </lineage>
</organism>
<gene>
    <name evidence="1" type="ORF">AMTR_s00053p00206200</name>
</gene>
<dbReference type="AlphaFoldDB" id="W1PDP9"/>
<accession>W1PDP9</accession>
<evidence type="ECO:0000313" key="2">
    <source>
        <dbReference type="Proteomes" id="UP000017836"/>
    </source>
</evidence>
<proteinExistence type="predicted"/>
<reference evidence="2" key="1">
    <citation type="journal article" date="2013" name="Science">
        <title>The Amborella genome and the evolution of flowering plants.</title>
        <authorList>
            <consortium name="Amborella Genome Project"/>
        </authorList>
    </citation>
    <scope>NUCLEOTIDE SEQUENCE [LARGE SCALE GENOMIC DNA]</scope>
</reference>
<protein>
    <recommendedName>
        <fullName evidence="3">G-patch domain-containing protein</fullName>
    </recommendedName>
</protein>
<name>W1PDP9_AMBTC</name>
<dbReference type="Gramene" id="ERN05160">
    <property type="protein sequence ID" value="ERN05160"/>
    <property type="gene ID" value="AMTR_s00053p00206200"/>
</dbReference>
<dbReference type="HOGENOM" id="CLU_1779929_0_0_1"/>
<dbReference type="EMBL" id="KI394012">
    <property type="protein sequence ID" value="ERN05160.1"/>
    <property type="molecule type" value="Genomic_DNA"/>
</dbReference>
<keyword evidence="2" id="KW-1185">Reference proteome</keyword>
<evidence type="ECO:0008006" key="3">
    <source>
        <dbReference type="Google" id="ProtNLM"/>
    </source>
</evidence>
<sequence length="146" mass="15976">MLLAQGYCHDFGIGKNGQGVAEAITQSPHTKVDTNDRRGLGCTLCKHQCKLKSSRHLGFILGGIHGLDHRKTESLPKLKIIIEIALEELLERQLFRLILGAHIVATSSSAPKHTMAVTESWSITPLSIESIKGIQRHFQFPVSGTG</sequence>